<dbReference type="Gene3D" id="3.40.190.10">
    <property type="entry name" value="Periplasmic binding protein-like II"/>
    <property type="match status" value="2"/>
</dbReference>
<evidence type="ECO:0000313" key="3">
    <source>
        <dbReference type="EMBL" id="GHG79636.1"/>
    </source>
</evidence>
<dbReference type="EMBL" id="BNAP01000001">
    <property type="protein sequence ID" value="GHG79636.1"/>
    <property type="molecule type" value="Genomic_DNA"/>
</dbReference>
<dbReference type="RefSeq" id="WP_084436949.1">
    <property type="nucleotide sequence ID" value="NZ_BNAP01000001.1"/>
</dbReference>
<evidence type="ECO:0000256" key="2">
    <source>
        <dbReference type="SAM" id="SignalP"/>
    </source>
</evidence>
<dbReference type="GO" id="GO:0030288">
    <property type="term" value="C:outer membrane-bounded periplasmic space"/>
    <property type="evidence" value="ECO:0007669"/>
    <property type="project" value="TreeGrafter"/>
</dbReference>
<reference evidence="3" key="2">
    <citation type="submission" date="2020-09" db="EMBL/GenBank/DDBJ databases">
        <authorList>
            <person name="Sun Q."/>
            <person name="Zhou Y."/>
        </authorList>
    </citation>
    <scope>NUCLEOTIDE SEQUENCE</scope>
    <source>
        <strain evidence="3">CGMCC 1.7081</strain>
    </source>
</reference>
<organism evidence="3 4">
    <name type="scientific">Pseudodonghicola xiamenensis</name>
    <dbReference type="NCBI Taxonomy" id="337702"/>
    <lineage>
        <taxon>Bacteria</taxon>
        <taxon>Pseudomonadati</taxon>
        <taxon>Pseudomonadota</taxon>
        <taxon>Alphaproteobacteria</taxon>
        <taxon>Rhodobacterales</taxon>
        <taxon>Paracoccaceae</taxon>
        <taxon>Pseudodonghicola</taxon>
    </lineage>
</organism>
<keyword evidence="1 2" id="KW-0732">Signal</keyword>
<gene>
    <name evidence="3" type="primary">afuA</name>
    <name evidence="3" type="ORF">GCM10010961_01880</name>
</gene>
<accession>A0A8J3MAI1</accession>
<dbReference type="AlphaFoldDB" id="A0A8J3MAI1"/>
<dbReference type="Proteomes" id="UP000611500">
    <property type="component" value="Unassembled WGS sequence"/>
</dbReference>
<protein>
    <submittedName>
        <fullName evidence="3">Periplasmic iron-binding protein</fullName>
    </submittedName>
</protein>
<name>A0A8J3MAI1_9RHOB</name>
<feature type="signal peptide" evidence="2">
    <location>
        <begin position="1"/>
        <end position="31"/>
    </location>
</feature>
<dbReference type="PANTHER" id="PTHR30006">
    <property type="entry name" value="THIAMINE-BINDING PERIPLASMIC PROTEIN-RELATED"/>
    <property type="match status" value="1"/>
</dbReference>
<dbReference type="Pfam" id="PF13531">
    <property type="entry name" value="SBP_bac_11"/>
    <property type="match status" value="1"/>
</dbReference>
<comment type="caution">
    <text evidence="3">The sequence shown here is derived from an EMBL/GenBank/DDBJ whole genome shotgun (WGS) entry which is preliminary data.</text>
</comment>
<sequence>MRHAARRGLADLLLAALSLLAILTAPTVVEAAGPERGAVFGEGGTPLIFRSTTDMTIIRPVLERFVERNPDLAVHYEQWASNALFDNSRAACEGEGGGDPADAVLSSAVQHMVWLVNAACGSPYVSANTAALPEARRWRDELWGITEEPAVIIYNTGAIRGQDVPRSRFALLDMMRTQPDLLRGRIATYDLAESGLGYLFAHSDSLEATSFGALLEGFARTEAVATCCSSEIIRDVAEGKFLIAYNVLGSYVTERRSPEVGVVMPEDYTLVLSRAYMIPRQARQKEAAARLLDFLLSPEARKILTKIGLVAHMDPAETGLPLSARRAIALSPSLLVAMDRHRRDRLLSLWEGAFVPPFRP</sequence>
<dbReference type="PANTHER" id="PTHR30006:SF25">
    <property type="entry name" value="PHOSPHOGLYCERATE TRANSPORT REGULATORY PROTEIN PGTC"/>
    <property type="match status" value="1"/>
</dbReference>
<feature type="chain" id="PRO_5035317698" evidence="2">
    <location>
        <begin position="32"/>
        <end position="360"/>
    </location>
</feature>
<evidence type="ECO:0000256" key="1">
    <source>
        <dbReference type="ARBA" id="ARBA00022729"/>
    </source>
</evidence>
<reference evidence="3" key="1">
    <citation type="journal article" date="2014" name="Int. J. Syst. Evol. Microbiol.">
        <title>Complete genome sequence of Corynebacterium casei LMG S-19264T (=DSM 44701T), isolated from a smear-ripened cheese.</title>
        <authorList>
            <consortium name="US DOE Joint Genome Institute (JGI-PGF)"/>
            <person name="Walter F."/>
            <person name="Albersmeier A."/>
            <person name="Kalinowski J."/>
            <person name="Ruckert C."/>
        </authorList>
    </citation>
    <scope>NUCLEOTIDE SEQUENCE</scope>
    <source>
        <strain evidence="3">CGMCC 1.7081</strain>
    </source>
</reference>
<proteinExistence type="predicted"/>
<evidence type="ECO:0000313" key="4">
    <source>
        <dbReference type="Proteomes" id="UP000611500"/>
    </source>
</evidence>
<dbReference type="SUPFAM" id="SSF53850">
    <property type="entry name" value="Periplasmic binding protein-like II"/>
    <property type="match status" value="1"/>
</dbReference>
<keyword evidence="4" id="KW-1185">Reference proteome</keyword>